<dbReference type="AlphaFoldDB" id="A0A9D3MSR0"/>
<sequence>MECSSSMSFVQPPQKSVDLVRPHAKSRPTRKNVSMSIISRRYGIFSKDAGTLLRKNMKILRQIVLQDTTNFTKVWAMHSKSPIAYESGRIYFENYRCCYSSCPSKPQFLYELPKRTKAEKLEDALLCQCPLSEALSKPSDQNPCLLALAADNWLYRFSIKTGEQLQKVYLSPHHKFRYLGWDVSQETFYIKSVQNKQTPLVRQAGVDQSTLLYLAVFKVVPLELVGVLEISRRVFGCSVVDVILSQGVLAVSYSSKVVKLYSFENIVQKYTTKKLVLGERCEWNGVWATIGEPPFGIPVNISISDDIPVLFEMSCFNNGIQIGGHPWHYIFTPNNKRHQGTHHICSLQDGSLAKNGIQDMNCCSLESDWIYFHPDDSGRIIHVGPSTINVLKILKTQECCSQSEVVPEFSITAHRVNNQTASKDSVTSSGRVVKRRYHQLDDDPGQETFRMVEYEDELDLLAVVEVMNTEEEGKAHVCLHDNQTGMFKKKVPLVESWDVTYSHKLFFDLETIIHIEQKKHNQFCCHVYKITCRRPD</sequence>
<dbReference type="GO" id="GO:0080008">
    <property type="term" value="C:Cul4-RING E3 ubiquitin ligase complex"/>
    <property type="evidence" value="ECO:0007669"/>
    <property type="project" value="TreeGrafter"/>
</dbReference>
<evidence type="ECO:0000313" key="2">
    <source>
        <dbReference type="EMBL" id="KAG5852640.1"/>
    </source>
</evidence>
<protein>
    <recommendedName>
        <fullName evidence="4">DDB1- and CUL4-associated factor 17</fullName>
    </recommendedName>
</protein>
<organism evidence="2 3">
    <name type="scientific">Anguilla anguilla</name>
    <name type="common">European freshwater eel</name>
    <name type="synonym">Muraena anguilla</name>
    <dbReference type="NCBI Taxonomy" id="7936"/>
    <lineage>
        <taxon>Eukaryota</taxon>
        <taxon>Metazoa</taxon>
        <taxon>Chordata</taxon>
        <taxon>Craniata</taxon>
        <taxon>Vertebrata</taxon>
        <taxon>Euteleostomi</taxon>
        <taxon>Actinopterygii</taxon>
        <taxon>Neopterygii</taxon>
        <taxon>Teleostei</taxon>
        <taxon>Anguilliformes</taxon>
        <taxon>Anguillidae</taxon>
        <taxon>Anguilla</taxon>
    </lineage>
</organism>
<proteinExistence type="predicted"/>
<dbReference type="EMBL" id="JAFIRN010000003">
    <property type="protein sequence ID" value="KAG5852640.1"/>
    <property type="molecule type" value="Genomic_DNA"/>
</dbReference>
<dbReference type="Pfam" id="PF15802">
    <property type="entry name" value="DCAF17"/>
    <property type="match status" value="1"/>
</dbReference>
<evidence type="ECO:0008006" key="4">
    <source>
        <dbReference type="Google" id="ProtNLM"/>
    </source>
</evidence>
<accession>A0A9D3MSR0</accession>
<dbReference type="Proteomes" id="UP001044222">
    <property type="component" value="Unassembled WGS sequence"/>
</dbReference>
<name>A0A9D3MSR0_ANGAN</name>
<dbReference type="PANTHER" id="PTHR14815:SF2">
    <property type="entry name" value="DDB1- AND CUL4-ASSOCIATED FACTOR 17"/>
    <property type="match status" value="1"/>
</dbReference>
<reference evidence="2" key="1">
    <citation type="submission" date="2021-01" db="EMBL/GenBank/DDBJ databases">
        <title>A chromosome-scale assembly of European eel, Anguilla anguilla.</title>
        <authorList>
            <person name="Henkel C."/>
            <person name="Jong-Raadsen S.A."/>
            <person name="Dufour S."/>
            <person name="Weltzien F.-A."/>
            <person name="Palstra A.P."/>
            <person name="Pelster B."/>
            <person name="Spaink H.P."/>
            <person name="Van Den Thillart G.E."/>
            <person name="Jansen H."/>
            <person name="Zahm M."/>
            <person name="Klopp C."/>
            <person name="Cedric C."/>
            <person name="Louis A."/>
            <person name="Berthelot C."/>
            <person name="Parey E."/>
            <person name="Roest Crollius H."/>
            <person name="Montfort J."/>
            <person name="Robinson-Rechavi M."/>
            <person name="Bucao C."/>
            <person name="Bouchez O."/>
            <person name="Gislard M."/>
            <person name="Lluch J."/>
            <person name="Milhes M."/>
            <person name="Lampietro C."/>
            <person name="Lopez Roques C."/>
            <person name="Donnadieu C."/>
            <person name="Braasch I."/>
            <person name="Desvignes T."/>
            <person name="Postlethwait J."/>
            <person name="Bobe J."/>
            <person name="Guiguen Y."/>
            <person name="Dirks R."/>
        </authorList>
    </citation>
    <scope>NUCLEOTIDE SEQUENCE</scope>
    <source>
        <strain evidence="2">Tag_6206</strain>
        <tissue evidence="2">Liver</tissue>
    </source>
</reference>
<feature type="region of interest" description="Disordered" evidence="1">
    <location>
        <begin position="1"/>
        <end position="30"/>
    </location>
</feature>
<evidence type="ECO:0000313" key="3">
    <source>
        <dbReference type="Proteomes" id="UP001044222"/>
    </source>
</evidence>
<keyword evidence="3" id="KW-1185">Reference proteome</keyword>
<dbReference type="PANTHER" id="PTHR14815">
    <property type="entry name" value="DDB1- AND CUL4-ASSOCIATED FACTOR 17"/>
    <property type="match status" value="1"/>
</dbReference>
<evidence type="ECO:0000256" key="1">
    <source>
        <dbReference type="SAM" id="MobiDB-lite"/>
    </source>
</evidence>
<feature type="compositionally biased region" description="Polar residues" evidence="1">
    <location>
        <begin position="1"/>
        <end position="14"/>
    </location>
</feature>
<dbReference type="GO" id="GO:0016567">
    <property type="term" value="P:protein ubiquitination"/>
    <property type="evidence" value="ECO:0007669"/>
    <property type="project" value="InterPro"/>
</dbReference>
<gene>
    <name evidence="2" type="ORF">ANANG_G00064670</name>
</gene>
<comment type="caution">
    <text evidence="2">The sequence shown here is derived from an EMBL/GenBank/DDBJ whole genome shotgun (WGS) entry which is preliminary data.</text>
</comment>
<dbReference type="InterPro" id="IPR031620">
    <property type="entry name" value="DCAF17"/>
</dbReference>